<keyword evidence="3" id="KW-1185">Reference proteome</keyword>
<name>A0A6A6WCD4_9PEZI</name>
<dbReference type="AlphaFoldDB" id="A0A6A6WCD4"/>
<proteinExistence type="predicted"/>
<evidence type="ECO:0000313" key="2">
    <source>
        <dbReference type="EMBL" id="KAF2759839.1"/>
    </source>
</evidence>
<sequence>MNGRTLTHSRWATSNNTHRIRITDTETHLIANTEKLSRLLTRLRWKAESLLTSHTRATSTSSTHTHNPSDSALTIIRGPSPPSQKEALTMFKLDFFEFYVLLERYIVLCLGLCDVKVPRGEPATALGSAVGLGVGTHRFHANLLDALDQETCVLHAALGTGDTRRCLGLAKEYRNKWKDADADADGLGSGIPHSRARVEDLDLPHMLKSLIVGLEGAKKVVEERAVRRVVNGVVVREEGEKVGVGWASGWDAMDVDDTPYEAVEDGMEMEWEL</sequence>
<dbReference type="OrthoDB" id="3858188at2759"/>
<dbReference type="Proteomes" id="UP000799437">
    <property type="component" value="Unassembled WGS sequence"/>
</dbReference>
<protein>
    <submittedName>
        <fullName evidence="2">Uncharacterized protein</fullName>
    </submittedName>
</protein>
<dbReference type="GeneID" id="54489156"/>
<organism evidence="2 3">
    <name type="scientific">Pseudovirgaria hyperparasitica</name>
    <dbReference type="NCBI Taxonomy" id="470096"/>
    <lineage>
        <taxon>Eukaryota</taxon>
        <taxon>Fungi</taxon>
        <taxon>Dikarya</taxon>
        <taxon>Ascomycota</taxon>
        <taxon>Pezizomycotina</taxon>
        <taxon>Dothideomycetes</taxon>
        <taxon>Dothideomycetes incertae sedis</taxon>
        <taxon>Acrospermales</taxon>
        <taxon>Acrospermaceae</taxon>
        <taxon>Pseudovirgaria</taxon>
    </lineage>
</organism>
<feature type="compositionally biased region" description="Low complexity" evidence="1">
    <location>
        <begin position="56"/>
        <end position="71"/>
    </location>
</feature>
<dbReference type="RefSeq" id="XP_033602290.1">
    <property type="nucleotide sequence ID" value="XM_033748102.1"/>
</dbReference>
<evidence type="ECO:0000256" key="1">
    <source>
        <dbReference type="SAM" id="MobiDB-lite"/>
    </source>
</evidence>
<feature type="region of interest" description="Disordered" evidence="1">
    <location>
        <begin position="56"/>
        <end position="79"/>
    </location>
</feature>
<reference evidence="2" key="1">
    <citation type="journal article" date="2020" name="Stud. Mycol.">
        <title>101 Dothideomycetes genomes: a test case for predicting lifestyles and emergence of pathogens.</title>
        <authorList>
            <person name="Haridas S."/>
            <person name="Albert R."/>
            <person name="Binder M."/>
            <person name="Bloem J."/>
            <person name="Labutti K."/>
            <person name="Salamov A."/>
            <person name="Andreopoulos B."/>
            <person name="Baker S."/>
            <person name="Barry K."/>
            <person name="Bills G."/>
            <person name="Bluhm B."/>
            <person name="Cannon C."/>
            <person name="Castanera R."/>
            <person name="Culley D."/>
            <person name="Daum C."/>
            <person name="Ezra D."/>
            <person name="Gonzalez J."/>
            <person name="Henrissat B."/>
            <person name="Kuo A."/>
            <person name="Liang C."/>
            <person name="Lipzen A."/>
            <person name="Lutzoni F."/>
            <person name="Magnuson J."/>
            <person name="Mondo S."/>
            <person name="Nolan M."/>
            <person name="Ohm R."/>
            <person name="Pangilinan J."/>
            <person name="Park H.-J."/>
            <person name="Ramirez L."/>
            <person name="Alfaro M."/>
            <person name="Sun H."/>
            <person name="Tritt A."/>
            <person name="Yoshinaga Y."/>
            <person name="Zwiers L.-H."/>
            <person name="Turgeon B."/>
            <person name="Goodwin S."/>
            <person name="Spatafora J."/>
            <person name="Crous P."/>
            <person name="Grigoriev I."/>
        </authorList>
    </citation>
    <scope>NUCLEOTIDE SEQUENCE</scope>
    <source>
        <strain evidence="2">CBS 121739</strain>
    </source>
</reference>
<accession>A0A6A6WCD4</accession>
<gene>
    <name evidence="2" type="ORF">EJ05DRAFT_509532</name>
</gene>
<dbReference type="EMBL" id="ML996569">
    <property type="protein sequence ID" value="KAF2759839.1"/>
    <property type="molecule type" value="Genomic_DNA"/>
</dbReference>
<evidence type="ECO:0000313" key="3">
    <source>
        <dbReference type="Proteomes" id="UP000799437"/>
    </source>
</evidence>